<evidence type="ECO:0000256" key="2">
    <source>
        <dbReference type="ARBA" id="ARBA00022603"/>
    </source>
</evidence>
<dbReference type="InterPro" id="IPR003043">
    <property type="entry name" value="Uropor_MeTrfase_CS"/>
</dbReference>
<dbReference type="InterPro" id="IPR035996">
    <property type="entry name" value="4pyrrol_Methylase_sf"/>
</dbReference>
<accession>A0ABV0KGJ5</accession>
<evidence type="ECO:0000313" key="9">
    <source>
        <dbReference type="EMBL" id="MEP1058187.1"/>
    </source>
</evidence>
<dbReference type="PROSITE" id="PS00840">
    <property type="entry name" value="SUMT_2"/>
    <property type="match status" value="1"/>
</dbReference>
<comment type="caution">
    <text evidence="9">The sequence shown here is derived from an EMBL/GenBank/DDBJ whole genome shotgun (WGS) entry which is preliminary data.</text>
</comment>
<dbReference type="NCBIfam" id="TIGR01469">
    <property type="entry name" value="cobA_cysG_Cterm"/>
    <property type="match status" value="1"/>
</dbReference>
<sequence>MAKNIGIVYLVGSGPGAAAYLTVQAQQLLTKAEVLVYDALVDSALLQLAPPTCLLLNVGKRGGEPSMVQAEINALLVHHCLQGQHVVRLKSGDPFIFGRSHAEIEALTAAGCAFEVVPGLSSALVAPLLAGIPLTDPVLSRCFTVLSGHQPDELDWLALARIDTLVILMGGRHLPEILRRLQMHGRSPQTPIAIVRWAGQSQQQLWEGTLQTILQQTATAALSPCVIVIGEVVKLRSYLQPRSFAPFSTVLTTPDSTSDAIIADATTAALPLAGKTVLVTRSATQSGQFTARLQRDGATVIEMPALEIVPPSSWQPLDHALARLSDFDWLLLTSANSVDYFFERLATQIRDIRALAGLKIAVIGDKTAYKLEQRGLQPDFVPPEFVADSLASHFPGSLQGARVLFPRVESGGRDVLVKDFIDRGAAVTEVAAYQSRCPEAIAPEALTALQTRTVDVITFASAKTVKHFCQLLEQSQVDNSWQAWLDGICIASIGPQTTKACTSLLGRVDAEAQAYTLDGLAQAIAQWVAAAES</sequence>
<dbReference type="RefSeq" id="WP_190454801.1">
    <property type="nucleotide sequence ID" value="NZ_JAMPLM010000004.1"/>
</dbReference>
<dbReference type="Pfam" id="PF00590">
    <property type="entry name" value="TP_methylase"/>
    <property type="match status" value="1"/>
</dbReference>
<dbReference type="InterPro" id="IPR014777">
    <property type="entry name" value="4pyrrole_Mease_sub1"/>
</dbReference>
<dbReference type="PROSITE" id="PS00839">
    <property type="entry name" value="SUMT_1"/>
    <property type="match status" value="1"/>
</dbReference>
<dbReference type="NCBIfam" id="NF004790">
    <property type="entry name" value="PRK06136.1"/>
    <property type="match status" value="1"/>
</dbReference>
<keyword evidence="2 6" id="KW-0489">Methyltransferase</keyword>
<dbReference type="SUPFAM" id="SSF69618">
    <property type="entry name" value="HemD-like"/>
    <property type="match status" value="1"/>
</dbReference>
<dbReference type="InterPro" id="IPR000878">
    <property type="entry name" value="4pyrrol_Mease"/>
</dbReference>
<evidence type="ECO:0000259" key="7">
    <source>
        <dbReference type="Pfam" id="PF00590"/>
    </source>
</evidence>
<dbReference type="CDD" id="cd06578">
    <property type="entry name" value="HemD"/>
    <property type="match status" value="1"/>
</dbReference>
<dbReference type="InterPro" id="IPR036108">
    <property type="entry name" value="4pyrrol_syn_uPrphyn_synt_sf"/>
</dbReference>
<evidence type="ECO:0000256" key="1">
    <source>
        <dbReference type="ARBA" id="ARBA00012162"/>
    </source>
</evidence>
<keyword evidence="10" id="KW-1185">Reference proteome</keyword>
<dbReference type="SUPFAM" id="SSF53790">
    <property type="entry name" value="Tetrapyrrole methylase"/>
    <property type="match status" value="1"/>
</dbReference>
<dbReference type="Pfam" id="PF02602">
    <property type="entry name" value="HEM4"/>
    <property type="match status" value="1"/>
</dbReference>
<organism evidence="9 10">
    <name type="scientific">Stenomitos frigidus AS-A4</name>
    <dbReference type="NCBI Taxonomy" id="2933935"/>
    <lineage>
        <taxon>Bacteria</taxon>
        <taxon>Bacillati</taxon>
        <taxon>Cyanobacteriota</taxon>
        <taxon>Cyanophyceae</taxon>
        <taxon>Leptolyngbyales</taxon>
        <taxon>Leptolyngbyaceae</taxon>
        <taxon>Stenomitos</taxon>
    </lineage>
</organism>
<dbReference type="PANTHER" id="PTHR45790">
    <property type="entry name" value="SIROHEME SYNTHASE-RELATED"/>
    <property type="match status" value="1"/>
</dbReference>
<keyword evidence="5" id="KW-0627">Porphyrin biosynthesis</keyword>
<keyword evidence="4" id="KW-0949">S-adenosyl-L-methionine</keyword>
<dbReference type="Gene3D" id="3.40.50.10090">
    <property type="match status" value="2"/>
</dbReference>
<evidence type="ECO:0000256" key="6">
    <source>
        <dbReference type="RuleBase" id="RU003960"/>
    </source>
</evidence>
<name>A0ABV0KGJ5_9CYAN</name>
<comment type="similarity">
    <text evidence="6">Belongs to the precorrin methyltransferase family.</text>
</comment>
<feature type="domain" description="Tetrapyrrole biosynthesis uroporphyrinogen III synthase" evidence="8">
    <location>
        <begin position="288"/>
        <end position="521"/>
    </location>
</feature>
<dbReference type="InterPro" id="IPR003754">
    <property type="entry name" value="4pyrrol_synth_uPrphyn_synth"/>
</dbReference>
<dbReference type="InterPro" id="IPR050161">
    <property type="entry name" value="Siro_Cobalamin_biosynth"/>
</dbReference>
<dbReference type="Gene3D" id="3.40.1010.10">
    <property type="entry name" value="Cobalt-precorrin-4 Transmethylase, Domain 1"/>
    <property type="match status" value="1"/>
</dbReference>
<proteinExistence type="inferred from homology"/>
<dbReference type="GO" id="GO:0004851">
    <property type="term" value="F:uroporphyrin-III C-methyltransferase activity"/>
    <property type="evidence" value="ECO:0007669"/>
    <property type="project" value="UniProtKB-EC"/>
</dbReference>
<evidence type="ECO:0000256" key="5">
    <source>
        <dbReference type="ARBA" id="ARBA00023244"/>
    </source>
</evidence>
<dbReference type="InterPro" id="IPR014776">
    <property type="entry name" value="4pyrrole_Mease_sub2"/>
</dbReference>
<dbReference type="GO" id="GO:0032259">
    <property type="term" value="P:methylation"/>
    <property type="evidence" value="ECO:0007669"/>
    <property type="project" value="UniProtKB-KW"/>
</dbReference>
<gene>
    <name evidence="9" type="primary">cobA</name>
    <name evidence="9" type="ORF">NDI38_07010</name>
</gene>
<evidence type="ECO:0000256" key="3">
    <source>
        <dbReference type="ARBA" id="ARBA00022679"/>
    </source>
</evidence>
<dbReference type="Proteomes" id="UP001476950">
    <property type="component" value="Unassembled WGS sequence"/>
</dbReference>
<protein>
    <recommendedName>
        <fullName evidence="1">uroporphyrinogen-III C-methyltransferase</fullName>
        <ecNumber evidence="1">2.1.1.107</ecNumber>
    </recommendedName>
</protein>
<evidence type="ECO:0000259" key="8">
    <source>
        <dbReference type="Pfam" id="PF02602"/>
    </source>
</evidence>
<dbReference type="CDD" id="cd11642">
    <property type="entry name" value="SUMT"/>
    <property type="match status" value="1"/>
</dbReference>
<evidence type="ECO:0000313" key="10">
    <source>
        <dbReference type="Proteomes" id="UP001476950"/>
    </source>
</evidence>
<reference evidence="9 10" key="1">
    <citation type="submission" date="2022-04" db="EMBL/GenBank/DDBJ databases">
        <title>Positive selection, recombination, and allopatry shape intraspecific diversity of widespread and dominant cyanobacteria.</title>
        <authorList>
            <person name="Wei J."/>
            <person name="Shu W."/>
            <person name="Hu C."/>
        </authorList>
    </citation>
    <scope>NUCLEOTIDE SEQUENCE [LARGE SCALE GENOMIC DNA]</scope>
    <source>
        <strain evidence="9 10">AS-A4</strain>
    </source>
</reference>
<dbReference type="PANTHER" id="PTHR45790:SF3">
    <property type="entry name" value="S-ADENOSYL-L-METHIONINE-DEPENDENT UROPORPHYRINOGEN III METHYLTRANSFERASE, CHLOROPLASTIC"/>
    <property type="match status" value="1"/>
</dbReference>
<dbReference type="EC" id="2.1.1.107" evidence="1"/>
<keyword evidence="3 6" id="KW-0808">Transferase</keyword>
<dbReference type="InterPro" id="IPR006366">
    <property type="entry name" value="CobA/CysG_C"/>
</dbReference>
<evidence type="ECO:0000256" key="4">
    <source>
        <dbReference type="ARBA" id="ARBA00022691"/>
    </source>
</evidence>
<dbReference type="Gene3D" id="3.30.950.10">
    <property type="entry name" value="Methyltransferase, Cobalt-precorrin-4 Transmethylase, Domain 2"/>
    <property type="match status" value="1"/>
</dbReference>
<feature type="domain" description="Tetrapyrrole methylase" evidence="7">
    <location>
        <begin position="8"/>
        <end position="213"/>
    </location>
</feature>
<dbReference type="EMBL" id="JAMPLM010000004">
    <property type="protein sequence ID" value="MEP1058187.1"/>
    <property type="molecule type" value="Genomic_DNA"/>
</dbReference>